<dbReference type="EMBL" id="QPMM01000018">
    <property type="protein sequence ID" value="RFS18916.1"/>
    <property type="molecule type" value="Genomic_DNA"/>
</dbReference>
<dbReference type="AlphaFoldDB" id="A0A3E1Y2R1"/>
<reference evidence="2 3" key="1">
    <citation type="submission" date="2018-07" db="EMBL/GenBank/DDBJ databases">
        <title>Chitinophaga K2CV101002-2 sp. nov., isolated from a monsoon evergreen broad-leaved forest soil.</title>
        <authorList>
            <person name="Lv Y."/>
        </authorList>
    </citation>
    <scope>NUCLEOTIDE SEQUENCE [LARGE SCALE GENOMIC DNA]</scope>
    <source>
        <strain evidence="2 3">GDMCC 1.1288</strain>
    </source>
</reference>
<proteinExistence type="predicted"/>
<organism evidence="2 3">
    <name type="scientific">Chitinophaga silvatica</name>
    <dbReference type="NCBI Taxonomy" id="2282649"/>
    <lineage>
        <taxon>Bacteria</taxon>
        <taxon>Pseudomonadati</taxon>
        <taxon>Bacteroidota</taxon>
        <taxon>Chitinophagia</taxon>
        <taxon>Chitinophagales</taxon>
        <taxon>Chitinophagaceae</taxon>
        <taxon>Chitinophaga</taxon>
    </lineage>
</organism>
<protein>
    <submittedName>
        <fullName evidence="2">Uncharacterized protein</fullName>
    </submittedName>
</protein>
<gene>
    <name evidence="2" type="ORF">DVR12_26415</name>
</gene>
<sequence length="65" mass="6937">MISGLYLMIILKVDLIVKTFLLFFVKIIGHNPGDLGEDIRSMTLPTGATRNTTGGTGPQKAGSCN</sequence>
<comment type="caution">
    <text evidence="2">The sequence shown here is derived from an EMBL/GenBank/DDBJ whole genome shotgun (WGS) entry which is preliminary data.</text>
</comment>
<keyword evidence="3" id="KW-1185">Reference proteome</keyword>
<accession>A0A3E1Y2R1</accession>
<feature type="region of interest" description="Disordered" evidence="1">
    <location>
        <begin position="39"/>
        <end position="65"/>
    </location>
</feature>
<name>A0A3E1Y2R1_9BACT</name>
<evidence type="ECO:0000313" key="3">
    <source>
        <dbReference type="Proteomes" id="UP000260644"/>
    </source>
</evidence>
<evidence type="ECO:0000256" key="1">
    <source>
        <dbReference type="SAM" id="MobiDB-lite"/>
    </source>
</evidence>
<evidence type="ECO:0000313" key="2">
    <source>
        <dbReference type="EMBL" id="RFS18916.1"/>
    </source>
</evidence>
<dbReference type="Proteomes" id="UP000260644">
    <property type="component" value="Unassembled WGS sequence"/>
</dbReference>